<accession>A0A3S4NHT6</accession>
<dbReference type="AlphaFoldDB" id="A0A3S4NHT6"/>
<evidence type="ECO:0000256" key="6">
    <source>
        <dbReference type="SAM" id="MobiDB-lite"/>
    </source>
</evidence>
<feature type="domain" description="TPX2 C-terminal" evidence="7">
    <location>
        <begin position="262"/>
        <end position="333"/>
    </location>
</feature>
<organism evidence="8 9">
    <name type="scientific">Cinnamomum micranthum f. kanehirae</name>
    <dbReference type="NCBI Taxonomy" id="337451"/>
    <lineage>
        <taxon>Eukaryota</taxon>
        <taxon>Viridiplantae</taxon>
        <taxon>Streptophyta</taxon>
        <taxon>Embryophyta</taxon>
        <taxon>Tracheophyta</taxon>
        <taxon>Spermatophyta</taxon>
        <taxon>Magnoliopsida</taxon>
        <taxon>Magnoliidae</taxon>
        <taxon>Laurales</taxon>
        <taxon>Lauraceae</taxon>
        <taxon>Cinnamomum</taxon>
    </lineage>
</organism>
<feature type="compositionally biased region" description="Polar residues" evidence="6">
    <location>
        <begin position="183"/>
        <end position="192"/>
    </location>
</feature>
<dbReference type="GO" id="GO:0005874">
    <property type="term" value="C:microtubule"/>
    <property type="evidence" value="ECO:0007669"/>
    <property type="project" value="UniProtKB-KW"/>
</dbReference>
<feature type="compositionally biased region" description="Basic and acidic residues" evidence="6">
    <location>
        <begin position="426"/>
        <end position="436"/>
    </location>
</feature>
<feature type="region of interest" description="Disordered" evidence="6">
    <location>
        <begin position="131"/>
        <end position="252"/>
    </location>
</feature>
<reference evidence="8 9" key="1">
    <citation type="journal article" date="2019" name="Nat. Plants">
        <title>Stout camphor tree genome fills gaps in understanding of flowering plant genome evolution.</title>
        <authorList>
            <person name="Chaw S.M."/>
            <person name="Liu Y.C."/>
            <person name="Wu Y.W."/>
            <person name="Wang H.Y."/>
            <person name="Lin C.I."/>
            <person name="Wu C.S."/>
            <person name="Ke H.M."/>
            <person name="Chang L.Y."/>
            <person name="Hsu C.Y."/>
            <person name="Yang H.T."/>
            <person name="Sudianto E."/>
            <person name="Hsu M.H."/>
            <person name="Wu K.P."/>
            <person name="Wang L.N."/>
            <person name="Leebens-Mack J.H."/>
            <person name="Tsai I.J."/>
        </authorList>
    </citation>
    <scope>NUCLEOTIDE SEQUENCE [LARGE SCALE GENOMIC DNA]</scope>
    <source>
        <strain evidence="9">cv. Chaw 1501</strain>
        <tissue evidence="8">Young leaves</tissue>
    </source>
</reference>
<protein>
    <submittedName>
        <fullName evidence="8">Protein WVD2-like protein 5 isoform X1</fullName>
    </submittedName>
</protein>
<comment type="subcellular location">
    <subcellularLocation>
        <location evidence="1">Cytoplasm</location>
        <location evidence="1">Cytoskeleton</location>
    </subcellularLocation>
</comment>
<dbReference type="GO" id="GO:0008017">
    <property type="term" value="F:microtubule binding"/>
    <property type="evidence" value="ECO:0007669"/>
    <property type="project" value="InterPro"/>
</dbReference>
<dbReference type="OrthoDB" id="1939285at2759"/>
<dbReference type="Pfam" id="PF06886">
    <property type="entry name" value="TPX2"/>
    <property type="match status" value="1"/>
</dbReference>
<evidence type="ECO:0000313" key="9">
    <source>
        <dbReference type="Proteomes" id="UP000283530"/>
    </source>
</evidence>
<dbReference type="InterPro" id="IPR027329">
    <property type="entry name" value="TPX2_C"/>
</dbReference>
<evidence type="ECO:0000256" key="2">
    <source>
        <dbReference type="ARBA" id="ARBA00005885"/>
    </source>
</evidence>
<keyword evidence="3" id="KW-0963">Cytoplasm</keyword>
<dbReference type="Proteomes" id="UP000283530">
    <property type="component" value="Unassembled WGS sequence"/>
</dbReference>
<sequence>MDSSNLIIDNRNSTDHANSVGEKILLPAVESLSFDEVNETQRTTQLDGMSEGISQLAKSKAVQFSMEKVKDGSIVQEETKTSNVSQESRAKNPDPVNHPKLQKGQGKGNNSRNEQPSAPKHALAMWVKKTKDGNQEDATISNGSRTLTSGSKQPFALATNRGSLHDRQAVKGNESGDSGRPARSTSAPNSVFDNKKSGKSGSASFVKNVSQPEGTEEHVKTLKPLKQGTANKVTEHSLSSPLSPTAAGLKSQRIGTTPSYSFSFRCDQRAEKRREFYTKLEEKVHAKELEKTNMQAQSKETQEAEIKLLRKSLTFKATPMPSFYQEPVPPKVELKKIPVTRPKSPKLGRDKISPASAEGNGNHSSCPGRLSLDAKVSHNSLAKEPPQLAKKPLRKSLPKLPSENPTLTSRTADRKPVIRPQDLDDTEKRLDAERSQADSPPKPLLRPQDLDDTEKRLAAEQNQTDANQDGPAATEEQLKPARQEMVEPSADLQ</sequence>
<feature type="compositionally biased region" description="Polar residues" evidence="6">
    <location>
        <begin position="199"/>
        <end position="213"/>
    </location>
</feature>
<evidence type="ECO:0000313" key="8">
    <source>
        <dbReference type="EMBL" id="RWR77392.1"/>
    </source>
</evidence>
<name>A0A3S4NHT6_9MAGN</name>
<keyword evidence="4" id="KW-0493">Microtubule</keyword>
<feature type="region of interest" description="Disordered" evidence="6">
    <location>
        <begin position="334"/>
        <end position="493"/>
    </location>
</feature>
<dbReference type="PANTHER" id="PTHR31358:SF29">
    <property type="entry name" value="PROTEIN WVD2-LIKE 5-RELATED"/>
    <property type="match status" value="1"/>
</dbReference>
<feature type="compositionally biased region" description="Polar residues" evidence="6">
    <location>
        <begin position="228"/>
        <end position="243"/>
    </location>
</feature>
<evidence type="ECO:0000256" key="5">
    <source>
        <dbReference type="ARBA" id="ARBA00023212"/>
    </source>
</evidence>
<feature type="region of interest" description="Disordered" evidence="6">
    <location>
        <begin position="67"/>
        <end position="119"/>
    </location>
</feature>
<dbReference type="EMBL" id="QPKB01000002">
    <property type="protein sequence ID" value="RWR77392.1"/>
    <property type="molecule type" value="Genomic_DNA"/>
</dbReference>
<evidence type="ECO:0000256" key="4">
    <source>
        <dbReference type="ARBA" id="ARBA00022701"/>
    </source>
</evidence>
<comment type="similarity">
    <text evidence="2">Belongs to the TPX2 family.</text>
</comment>
<evidence type="ECO:0000256" key="1">
    <source>
        <dbReference type="ARBA" id="ARBA00004245"/>
    </source>
</evidence>
<proteinExistence type="inferred from homology"/>
<feature type="compositionally biased region" description="Polar residues" evidence="6">
    <location>
        <begin position="136"/>
        <end position="152"/>
    </location>
</feature>
<gene>
    <name evidence="8" type="ORF">CKAN_00587700</name>
</gene>
<keyword evidence="5" id="KW-0206">Cytoskeleton</keyword>
<evidence type="ECO:0000256" key="3">
    <source>
        <dbReference type="ARBA" id="ARBA00022490"/>
    </source>
</evidence>
<evidence type="ECO:0000259" key="7">
    <source>
        <dbReference type="Pfam" id="PF06886"/>
    </source>
</evidence>
<dbReference type="PANTHER" id="PTHR31358">
    <property type="entry name" value="PROTEIN WVD2-LIKE 4"/>
    <property type="match status" value="1"/>
</dbReference>
<comment type="caution">
    <text evidence="8">The sequence shown here is derived from an EMBL/GenBank/DDBJ whole genome shotgun (WGS) entry which is preliminary data.</text>
</comment>
<keyword evidence="9" id="KW-1185">Reference proteome</keyword>
<feature type="compositionally biased region" description="Basic and acidic residues" evidence="6">
    <location>
        <begin position="476"/>
        <end position="485"/>
    </location>
</feature>
<dbReference type="InterPro" id="IPR044833">
    <property type="entry name" value="WDL5/6"/>
</dbReference>